<dbReference type="EMBL" id="JABAGD010000008">
    <property type="protein sequence ID" value="NMF04299.1"/>
    <property type="molecule type" value="Genomic_DNA"/>
</dbReference>
<organism evidence="3 4">
    <name type="scientific">Clostridium beijerinckii</name>
    <name type="common">Clostridium MP</name>
    <dbReference type="NCBI Taxonomy" id="1520"/>
    <lineage>
        <taxon>Bacteria</taxon>
        <taxon>Bacillati</taxon>
        <taxon>Bacillota</taxon>
        <taxon>Clostridia</taxon>
        <taxon>Eubacteriales</taxon>
        <taxon>Clostridiaceae</taxon>
        <taxon>Clostridium</taxon>
    </lineage>
</organism>
<evidence type="ECO:0000313" key="3">
    <source>
        <dbReference type="EMBL" id="NMF04299.1"/>
    </source>
</evidence>
<dbReference type="Gene3D" id="2.60.120.860">
    <property type="match status" value="1"/>
</dbReference>
<name>A0A1S8NWM1_CLOBE</name>
<dbReference type="AlphaFoldDB" id="A0A1S8NWM1"/>
<dbReference type="Pfam" id="PF05709">
    <property type="entry name" value="Sipho_tail"/>
    <property type="match status" value="1"/>
</dbReference>
<evidence type="ECO:0000313" key="4">
    <source>
        <dbReference type="Proteomes" id="UP000587880"/>
    </source>
</evidence>
<evidence type="ECO:0000259" key="1">
    <source>
        <dbReference type="Pfam" id="PF05709"/>
    </source>
</evidence>
<dbReference type="Pfam" id="PF22768">
    <property type="entry name" value="SPP1_Dit"/>
    <property type="match status" value="1"/>
</dbReference>
<feature type="domain" description="Siphovirus-type tail component C-terminal" evidence="2">
    <location>
        <begin position="179"/>
        <end position="285"/>
    </location>
</feature>
<accession>A0A1S8NWM1</accession>
<sequence>MKKLTYVNKLGQRIDFNEFAPLLLLGFSEKGKVNIYTNKGMNQDGSTYLGNTIESNDKTIEIAIIADNETDLIDYRNKINKVFNPRLGEGYLIYKDPVKEVKTKCIIDSLPYFTSVNGTVNKCLISCTASNPFWMNIAESQAEIALWKGDFGFDFEIPEETGVEIGHREPSLIVDVFNDGDVDCGIRAEFRALATVVNPSILNVNTQEFIKINRTMQAGEVIVLNTSFGNKKLESVIGGVSTNIFNYIDFQSTFLQLATGDNLFRYDAEQFIDNLEVTIYYTPQYLGV</sequence>
<dbReference type="InterPro" id="IPR054738">
    <property type="entry name" value="Siphovirus-type_tail_C"/>
</dbReference>
<dbReference type="Proteomes" id="UP000587880">
    <property type="component" value="Unassembled WGS sequence"/>
</dbReference>
<reference evidence="3 4" key="1">
    <citation type="submission" date="2020-04" db="EMBL/GenBank/DDBJ databases">
        <authorList>
            <person name="Hitch T.C.A."/>
            <person name="Wylensek D."/>
            <person name="Clavel T."/>
        </authorList>
    </citation>
    <scope>NUCLEOTIDE SEQUENCE [LARGE SCALE GENOMIC DNA]</scope>
    <source>
        <strain evidence="3 4">WB01_NA02</strain>
    </source>
</reference>
<gene>
    <name evidence="3" type="ORF">HF849_05905</name>
</gene>
<comment type="caution">
    <text evidence="3">The sequence shown here is derived from an EMBL/GenBank/DDBJ whole genome shotgun (WGS) entry which is preliminary data.</text>
</comment>
<dbReference type="InterPro" id="IPR008841">
    <property type="entry name" value="Siphovirus-type_tail_N"/>
</dbReference>
<feature type="domain" description="Siphovirus-type tail component RIFT-related" evidence="1">
    <location>
        <begin position="11"/>
        <end position="108"/>
    </location>
</feature>
<evidence type="ECO:0000259" key="2">
    <source>
        <dbReference type="Pfam" id="PF22768"/>
    </source>
</evidence>
<protein>
    <submittedName>
        <fullName evidence="3">Phage tail family protein</fullName>
    </submittedName>
</protein>
<proteinExistence type="predicted"/>
<dbReference type="RefSeq" id="WP_077869615.1">
    <property type="nucleotide sequence ID" value="NZ_BKAK01000119.1"/>
</dbReference>
<dbReference type="Gene3D" id="2.40.30.200">
    <property type="match status" value="1"/>
</dbReference>
<dbReference type="GeneID" id="66347925"/>